<evidence type="ECO:0000256" key="6">
    <source>
        <dbReference type="SAM" id="MobiDB-lite"/>
    </source>
</evidence>
<feature type="compositionally biased region" description="Polar residues" evidence="6">
    <location>
        <begin position="1823"/>
        <end position="1839"/>
    </location>
</feature>
<feature type="region of interest" description="Disordered" evidence="6">
    <location>
        <begin position="1816"/>
        <end position="1857"/>
    </location>
</feature>
<feature type="compositionally biased region" description="Polar residues" evidence="6">
    <location>
        <begin position="972"/>
        <end position="984"/>
    </location>
</feature>
<name>A0A182M2V9_9DIPT</name>
<reference evidence="9" key="2">
    <citation type="submission" date="2020-05" db="UniProtKB">
        <authorList>
            <consortium name="EnsemblMetazoa"/>
        </authorList>
    </citation>
    <scope>IDENTIFICATION</scope>
    <source>
        <strain evidence="9">A-37</strain>
    </source>
</reference>
<dbReference type="STRING" id="139723.A0A182M2V9"/>
<dbReference type="EnsemblMetazoa" id="ACUA008111-RA">
    <property type="protein sequence ID" value="ACUA008111-PA"/>
    <property type="gene ID" value="ACUA008111"/>
</dbReference>
<dbReference type="PANTHER" id="PTHR15180">
    <property type="entry name" value="GENERAL TRANSCRIPTION FACTOR 3C POLYPEPTIDE 1"/>
    <property type="match status" value="1"/>
</dbReference>
<dbReference type="GO" id="GO:0003677">
    <property type="term" value="F:DNA binding"/>
    <property type="evidence" value="ECO:0007669"/>
    <property type="project" value="UniProtKB-KW"/>
</dbReference>
<evidence type="ECO:0000256" key="4">
    <source>
        <dbReference type="ARBA" id="ARBA00023163"/>
    </source>
</evidence>
<feature type="region of interest" description="Disordered" evidence="6">
    <location>
        <begin position="964"/>
        <end position="984"/>
    </location>
</feature>
<dbReference type="GO" id="GO:0042791">
    <property type="term" value="P:5S class rRNA transcription by RNA polymerase III"/>
    <property type="evidence" value="ECO:0007669"/>
    <property type="project" value="TreeGrafter"/>
</dbReference>
<keyword evidence="10" id="KW-1185">Reference proteome</keyword>
<evidence type="ECO:0000256" key="5">
    <source>
        <dbReference type="ARBA" id="ARBA00023242"/>
    </source>
</evidence>
<protein>
    <submittedName>
        <fullName evidence="9">Uncharacterized protein</fullName>
    </submittedName>
</protein>
<dbReference type="Pfam" id="PF04182">
    <property type="entry name" value="B-block_TFIIIC"/>
    <property type="match status" value="1"/>
</dbReference>
<comment type="subcellular location">
    <subcellularLocation>
        <location evidence="1">Nucleus</location>
    </subcellularLocation>
</comment>
<evidence type="ECO:0000256" key="3">
    <source>
        <dbReference type="ARBA" id="ARBA00023125"/>
    </source>
</evidence>
<evidence type="ECO:0000313" key="9">
    <source>
        <dbReference type="EnsemblMetazoa" id="ACUA008111-PA"/>
    </source>
</evidence>
<dbReference type="Pfam" id="PF24101">
    <property type="entry name" value="WHD_GTF3C1"/>
    <property type="match status" value="1"/>
</dbReference>
<evidence type="ECO:0000256" key="2">
    <source>
        <dbReference type="ARBA" id="ARBA00022553"/>
    </source>
</evidence>
<feature type="domain" description="GTF3C1 extended winged-helix" evidence="8">
    <location>
        <begin position="524"/>
        <end position="615"/>
    </location>
</feature>
<keyword evidence="5" id="KW-0539">Nucleus</keyword>
<reference evidence="10" key="1">
    <citation type="submission" date="2013-09" db="EMBL/GenBank/DDBJ databases">
        <title>The Genome Sequence of Anopheles culicifacies species A.</title>
        <authorList>
            <consortium name="The Broad Institute Genomics Platform"/>
            <person name="Neafsey D.E."/>
            <person name="Besansky N."/>
            <person name="Howell P."/>
            <person name="Walton C."/>
            <person name="Young S.K."/>
            <person name="Zeng Q."/>
            <person name="Gargeya S."/>
            <person name="Fitzgerald M."/>
            <person name="Haas B."/>
            <person name="Abouelleil A."/>
            <person name="Allen A.W."/>
            <person name="Alvarado L."/>
            <person name="Arachchi H.M."/>
            <person name="Berlin A.M."/>
            <person name="Chapman S.B."/>
            <person name="Gainer-Dewar J."/>
            <person name="Goldberg J."/>
            <person name="Griggs A."/>
            <person name="Gujja S."/>
            <person name="Hansen M."/>
            <person name="Howarth C."/>
            <person name="Imamovic A."/>
            <person name="Ireland A."/>
            <person name="Larimer J."/>
            <person name="McCowan C."/>
            <person name="Murphy C."/>
            <person name="Pearson M."/>
            <person name="Poon T.W."/>
            <person name="Priest M."/>
            <person name="Roberts A."/>
            <person name="Saif S."/>
            <person name="Shea T."/>
            <person name="Sisk P."/>
            <person name="Sykes S."/>
            <person name="Wortman J."/>
            <person name="Nusbaum C."/>
            <person name="Birren B."/>
        </authorList>
    </citation>
    <scope>NUCLEOTIDE SEQUENCE [LARGE SCALE GENOMIC DNA]</scope>
    <source>
        <strain evidence="10">A-37</strain>
    </source>
</reference>
<dbReference type="GO" id="GO:0005634">
    <property type="term" value="C:nucleus"/>
    <property type="evidence" value="ECO:0007669"/>
    <property type="project" value="UniProtKB-SubCell"/>
</dbReference>
<dbReference type="VEuPathDB" id="VectorBase:ACUA008111"/>
<dbReference type="EMBL" id="AXCM01000655">
    <property type="status" value="NOT_ANNOTATED_CDS"/>
    <property type="molecule type" value="Genomic_DNA"/>
</dbReference>
<dbReference type="InterPro" id="IPR044210">
    <property type="entry name" value="Tfc3-like"/>
</dbReference>
<evidence type="ECO:0000256" key="1">
    <source>
        <dbReference type="ARBA" id="ARBA00004123"/>
    </source>
</evidence>
<feature type="region of interest" description="Disordered" evidence="6">
    <location>
        <begin position="1397"/>
        <end position="1436"/>
    </location>
</feature>
<evidence type="ECO:0000259" key="8">
    <source>
        <dbReference type="Pfam" id="PF24101"/>
    </source>
</evidence>
<dbReference type="InterPro" id="IPR007309">
    <property type="entry name" value="TFIIIC_Bblock-bd"/>
</dbReference>
<dbReference type="GO" id="GO:0000127">
    <property type="term" value="C:transcription factor TFIIIC complex"/>
    <property type="evidence" value="ECO:0007669"/>
    <property type="project" value="InterPro"/>
</dbReference>
<keyword evidence="4" id="KW-0804">Transcription</keyword>
<evidence type="ECO:0000259" key="7">
    <source>
        <dbReference type="Pfam" id="PF04182"/>
    </source>
</evidence>
<evidence type="ECO:0000313" key="10">
    <source>
        <dbReference type="Proteomes" id="UP000075883"/>
    </source>
</evidence>
<keyword evidence="2" id="KW-0597">Phosphoprotein</keyword>
<accession>A0A182M2V9</accession>
<feature type="domain" description="B-block binding subunit of TFIIIC" evidence="7">
    <location>
        <begin position="146"/>
        <end position="221"/>
    </location>
</feature>
<proteinExistence type="predicted"/>
<dbReference type="Proteomes" id="UP000075883">
    <property type="component" value="Unassembled WGS sequence"/>
</dbReference>
<dbReference type="PANTHER" id="PTHR15180:SF1">
    <property type="entry name" value="GENERAL TRANSCRIPTION FACTOR 3C POLYPEPTIDE 1"/>
    <property type="match status" value="1"/>
</dbReference>
<organism evidence="9 10">
    <name type="scientific">Anopheles culicifacies</name>
    <dbReference type="NCBI Taxonomy" id="139723"/>
    <lineage>
        <taxon>Eukaryota</taxon>
        <taxon>Metazoa</taxon>
        <taxon>Ecdysozoa</taxon>
        <taxon>Arthropoda</taxon>
        <taxon>Hexapoda</taxon>
        <taxon>Insecta</taxon>
        <taxon>Pterygota</taxon>
        <taxon>Neoptera</taxon>
        <taxon>Endopterygota</taxon>
        <taxon>Diptera</taxon>
        <taxon>Nematocera</taxon>
        <taxon>Culicoidea</taxon>
        <taxon>Culicidae</taxon>
        <taxon>Anophelinae</taxon>
        <taxon>Anopheles</taxon>
        <taxon>culicifacies species complex</taxon>
    </lineage>
</organism>
<dbReference type="GO" id="GO:0006384">
    <property type="term" value="P:transcription initiation at RNA polymerase III promoter"/>
    <property type="evidence" value="ECO:0007669"/>
    <property type="project" value="InterPro"/>
</dbReference>
<sequence>MQFGWALWNHVALRMKLPMPLPSKLMGTIWTLVMRNPEFEFFLLLNERKPFAHFNRLGNLDPENGIAVQPSEFPGHRFAYRLVEENDIRGSCEEYDTRTAIPRDELRTISCVEAEMRYGRKLVIVASQRMRESFLIVPNCTLELTAMQYCILEWIGRSRFNGETSHGKYSLVEISGDSSSLFYHRKLLSSAKLITRQNLSIRIDDVSIQGMVFHLPRYYKEMKTKQLLIAERVVSELKKREHYMADYEEIKLMVLNKSDAGKLFRSPEFQRYIKTDETVPFRTLYPDAPQSSYMTKRGEEKMIRVMRLIDPTADMYDVWSREAIEDGGADAKEGFLASADSKALYADVPLLQLAYNVIANQGGKGISQSEMAQEMGLDKLNARAVVKNLTKLKCIESMTVDEGRQRTSKFFIPGTAQRSAIYEKEMSQFVSNQMHLMEGHRQQIKSEPEEEPEQHGAVETVSDMNFCGDSTQLIRECASPMLNVSAFDNTLHDNFVTEVVLSDEISMKKTVKSKSKTLKKSISELMLRRCNFIMELVKQEEAIEPRSILKSLKLAELTVGNQYTACNKSLMRLIGRLASEKLVRIANVTLKREDREFRLVYVCDPKITVDHPGLQSKLAMAKSRIVLQQTQSTPANQEAAVCKSEELRGYPGCLPKCPRMKLYHEYLFYTAHVQPRDAREIEIKDLESINLHGMDLNDISPIYSDTNDWRMFIPPLNLYDGYGLGWVLLTDVVVRMPMFVFCSICSYSFYTPALDYYLNHPIRKYTLLKDLPDAVRMQLLQKRRYIYAILDITKLLCYAGLLQMGPQLRKTRDQTYVYLNQHASLLNTTGSKDSYQEIEARKYPMLQFRLETMDDVQEYWERLYEIAIATRLNSRNTAIGRVVFVQHLNTKHAMVDALRVQTEATARLNDQPGRLPHGDAKGAAGFDTAMFMHLKTNWQKMINTTHYRHRLDKHRLKIVRRTVKMKKKQSEGVKQTEGSGTADQTKTSGAIVTINRKLLRKSSIRKRVIKPRKQTHRIRRECYDEVDRAALRSMSNLRVKWSRAEDQILVLCRVAQLYMYSTLSVSCPINSSIFRDVLHWANVRSACKTSRACQRRVLYMVKKVPGVADTIRTCLEEAKQNPLISERFGPGFGRKLRERFEDIEEYIVAARIHFVQLVHMIRQICSNLVRGNDGGTGHVAPRPQRRTEVSRRTTPRIPATIDELYRKYNVTDTSGIGKQLNYATDPTTLQDLQMYKLTILMHSAVTYGRTPEPLLNVYREYSESILSGAMRLMRNYHLVSLNKKLKGVSSKLLVTHGTAVDDRELYHVSINYQQQLMTSLSFDLFLPIFTQYMQLLDRERYDEMYAYDDEAEGLVLLLSELLTTGRVEVLIDHEANYIEVRADTKEKVPNYSDVLNPMVEQEPSSGQEEASGLSKATSKMAPFKTPTERSKPTSNKLRFSSQKDITFQYVSHPVEKLLKLPIEYFHFFCLLEQLQVPDKRLIVQTFKIDDALPINCSLPGCICSSSKAGGPRSIDLIERCLTMVRGRQEQLARIRQHATDRSHRKNRVDAAMMFEVREENLLLFFSKYIVEFQQRWIKKQKRDVNRQSQTMQDLARNTINMVELLDECLHFDDEFPGYNWLDRYEMSNGPEDEDVGETEQGDERTFDSLKALSEKVFKLHNFYEVTLMKLHMRMKTSPLIDKFGANALADRESYGQWNVPRCFLPDGAKRRQEMLVKLSSDAVWPAMEQLERPLNEAMAVIERNANASALLAYIESKQKLGASVLDLAQTFPNHMQLKQHLQALCGFRLLLRTGFRTITYVHWQFVEEWLTKAPVPEDKQGTDAPSTSSVQVADTSTSKGNKRKGTSLLDAEQSSSK</sequence>
<dbReference type="InterPro" id="IPR056467">
    <property type="entry name" value="eWH_GTF3C1"/>
</dbReference>
<keyword evidence="3" id="KW-0238">DNA-binding</keyword>